<accession>A0A929QY46</accession>
<dbReference type="EMBL" id="JABZFZ010000057">
    <property type="protein sequence ID" value="MBF0939620.1"/>
    <property type="molecule type" value="Genomic_DNA"/>
</dbReference>
<gene>
    <name evidence="2" type="ORF">HXK03_01910</name>
</gene>
<feature type="transmembrane region" description="Helical" evidence="1">
    <location>
        <begin position="200"/>
        <end position="223"/>
    </location>
</feature>
<dbReference type="Proteomes" id="UP000718630">
    <property type="component" value="Unassembled WGS sequence"/>
</dbReference>
<keyword evidence="1" id="KW-0472">Membrane</keyword>
<evidence type="ECO:0000256" key="1">
    <source>
        <dbReference type="SAM" id="Phobius"/>
    </source>
</evidence>
<keyword evidence="1" id="KW-1133">Transmembrane helix</keyword>
<organism evidence="2 3">
    <name type="scientific">Schaalia georgiae</name>
    <dbReference type="NCBI Taxonomy" id="52768"/>
    <lineage>
        <taxon>Bacteria</taxon>
        <taxon>Bacillati</taxon>
        <taxon>Actinomycetota</taxon>
        <taxon>Actinomycetes</taxon>
        <taxon>Actinomycetales</taxon>
        <taxon>Actinomycetaceae</taxon>
        <taxon>Schaalia</taxon>
    </lineage>
</organism>
<feature type="transmembrane region" description="Helical" evidence="1">
    <location>
        <begin position="168"/>
        <end position="188"/>
    </location>
</feature>
<feature type="transmembrane region" description="Helical" evidence="1">
    <location>
        <begin position="89"/>
        <end position="111"/>
    </location>
</feature>
<feature type="transmembrane region" description="Helical" evidence="1">
    <location>
        <begin position="67"/>
        <end position="83"/>
    </location>
</feature>
<sequence>MCLAVLAAGATTVFRTALPQPLWTTIHLVTLGVLTNGILQWSWYFARALLRLPPGDRHSGRDNTRRILALNAALVVLIASMWAEWAPGAVVGATGVGAVAAWHGLALVVAARTRLASRFAVVLRYYATAAAFLVLAALLAGLVVTAAFAASAPQWLVGARSTITVAHAIAGVGGWVGLTMGGTIVTLGPTAVRTRMDPRAVDLASLALPVWAAGLLAAVAGALAGHMRAVAAGLALVGLAAAAGIVYPLARAAMRKGPSEYGSWSMCLGTAWILVGVAVVAQHAWVTGTGEQLRAANLPWLPIIGAGGLGQVFIGALTYLMPVVIGGGPRAVRVGVGALEAAAPMREAARNAALVLLAAATASQAPAAAPLATACWVVVLATYLADIALMARAGAAQARARTAPPSPSPSNTGGLRG</sequence>
<reference evidence="2" key="1">
    <citation type="submission" date="2020-04" db="EMBL/GenBank/DDBJ databases">
        <title>Deep metagenomics examines the oral microbiome during advanced dental caries in children, revealing novel taxa and co-occurrences with host molecules.</title>
        <authorList>
            <person name="Baker J.L."/>
            <person name="Morton J.T."/>
            <person name="Dinis M."/>
            <person name="Alvarez R."/>
            <person name="Tran N.C."/>
            <person name="Knight R."/>
            <person name="Edlund A."/>
        </authorList>
    </citation>
    <scope>NUCLEOTIDE SEQUENCE</scope>
    <source>
        <strain evidence="2">JCVI_32_bin.64</strain>
    </source>
</reference>
<proteinExistence type="predicted"/>
<name>A0A929QY46_9ACTO</name>
<comment type="caution">
    <text evidence="2">The sequence shown here is derived from an EMBL/GenBank/DDBJ whole genome shotgun (WGS) entry which is preliminary data.</text>
</comment>
<protein>
    <recommendedName>
        <fullName evidence="4">Copper oxidase</fullName>
    </recommendedName>
</protein>
<feature type="transmembrane region" description="Helical" evidence="1">
    <location>
        <begin position="25"/>
        <end position="46"/>
    </location>
</feature>
<feature type="transmembrane region" description="Helical" evidence="1">
    <location>
        <begin position="229"/>
        <end position="249"/>
    </location>
</feature>
<evidence type="ECO:0000313" key="2">
    <source>
        <dbReference type="EMBL" id="MBF0939620.1"/>
    </source>
</evidence>
<evidence type="ECO:0000313" key="3">
    <source>
        <dbReference type="Proteomes" id="UP000718630"/>
    </source>
</evidence>
<feature type="transmembrane region" description="Helical" evidence="1">
    <location>
        <begin position="300"/>
        <end position="327"/>
    </location>
</feature>
<evidence type="ECO:0008006" key="4">
    <source>
        <dbReference type="Google" id="ProtNLM"/>
    </source>
</evidence>
<keyword evidence="1" id="KW-0812">Transmembrane</keyword>
<feature type="transmembrane region" description="Helical" evidence="1">
    <location>
        <begin position="261"/>
        <end position="280"/>
    </location>
</feature>
<feature type="transmembrane region" description="Helical" evidence="1">
    <location>
        <begin position="123"/>
        <end position="148"/>
    </location>
</feature>
<dbReference type="AlphaFoldDB" id="A0A929QY46"/>